<dbReference type="Proteomes" id="UP000324222">
    <property type="component" value="Unassembled WGS sequence"/>
</dbReference>
<reference evidence="2 3" key="1">
    <citation type="submission" date="2019-05" db="EMBL/GenBank/DDBJ databases">
        <title>Another draft genome of Portunus trituberculatus and its Hox gene families provides insights of decapod evolution.</title>
        <authorList>
            <person name="Jeong J.-H."/>
            <person name="Song I."/>
            <person name="Kim S."/>
            <person name="Choi T."/>
            <person name="Kim D."/>
            <person name="Ryu S."/>
            <person name="Kim W."/>
        </authorList>
    </citation>
    <scope>NUCLEOTIDE SEQUENCE [LARGE SCALE GENOMIC DNA]</scope>
    <source>
        <tissue evidence="2">Muscle</tissue>
    </source>
</reference>
<dbReference type="AlphaFoldDB" id="A0A5B7D8M0"/>
<protein>
    <submittedName>
        <fullName evidence="2">Uncharacterized protein</fullName>
    </submittedName>
</protein>
<feature type="compositionally biased region" description="Low complexity" evidence="1">
    <location>
        <begin position="63"/>
        <end position="80"/>
    </location>
</feature>
<gene>
    <name evidence="2" type="ORF">E2C01_010502</name>
</gene>
<sequence>MSHQSKLKTNQRERMKKLNERSRKEKEGKDLSRSAQQHPPPPTHDLTLVTHVSSPPPPPPQLVPSTSQQSTLPSQAITES</sequence>
<organism evidence="2 3">
    <name type="scientific">Portunus trituberculatus</name>
    <name type="common">Swimming crab</name>
    <name type="synonym">Neptunus trituberculatus</name>
    <dbReference type="NCBI Taxonomy" id="210409"/>
    <lineage>
        <taxon>Eukaryota</taxon>
        <taxon>Metazoa</taxon>
        <taxon>Ecdysozoa</taxon>
        <taxon>Arthropoda</taxon>
        <taxon>Crustacea</taxon>
        <taxon>Multicrustacea</taxon>
        <taxon>Malacostraca</taxon>
        <taxon>Eumalacostraca</taxon>
        <taxon>Eucarida</taxon>
        <taxon>Decapoda</taxon>
        <taxon>Pleocyemata</taxon>
        <taxon>Brachyura</taxon>
        <taxon>Eubrachyura</taxon>
        <taxon>Portunoidea</taxon>
        <taxon>Portunidae</taxon>
        <taxon>Portuninae</taxon>
        <taxon>Portunus</taxon>
    </lineage>
</organism>
<evidence type="ECO:0000313" key="3">
    <source>
        <dbReference type="Proteomes" id="UP000324222"/>
    </source>
</evidence>
<keyword evidence="3" id="KW-1185">Reference proteome</keyword>
<feature type="compositionally biased region" description="Basic and acidic residues" evidence="1">
    <location>
        <begin position="10"/>
        <end position="32"/>
    </location>
</feature>
<proteinExistence type="predicted"/>
<name>A0A5B7D8M0_PORTR</name>
<dbReference type="EMBL" id="VSRR010000608">
    <property type="protein sequence ID" value="MPC17639.1"/>
    <property type="molecule type" value="Genomic_DNA"/>
</dbReference>
<feature type="region of interest" description="Disordered" evidence="1">
    <location>
        <begin position="1"/>
        <end position="80"/>
    </location>
</feature>
<comment type="caution">
    <text evidence="2">The sequence shown here is derived from an EMBL/GenBank/DDBJ whole genome shotgun (WGS) entry which is preliminary data.</text>
</comment>
<evidence type="ECO:0000256" key="1">
    <source>
        <dbReference type="SAM" id="MobiDB-lite"/>
    </source>
</evidence>
<accession>A0A5B7D8M0</accession>
<evidence type="ECO:0000313" key="2">
    <source>
        <dbReference type="EMBL" id="MPC17639.1"/>
    </source>
</evidence>